<reference evidence="3 4" key="1">
    <citation type="submission" date="2019-04" db="EMBL/GenBank/DDBJ databases">
        <title>Draft genome sequences of Streptomyces avermitilis ATCC 31267.</title>
        <authorList>
            <person name="Komaki H."/>
            <person name="Tamura T."/>
            <person name="Hosoyama A."/>
        </authorList>
    </citation>
    <scope>NUCLEOTIDE SEQUENCE [LARGE SCALE GENOMIC DNA]</scope>
    <source>
        <strain evidence="3 4">ATCC 31267</strain>
    </source>
</reference>
<dbReference type="Proteomes" id="UP000299211">
    <property type="component" value="Unassembled WGS sequence"/>
</dbReference>
<dbReference type="Pfam" id="PF00378">
    <property type="entry name" value="ECH_1"/>
    <property type="match status" value="1"/>
</dbReference>
<proteinExistence type="inferred from homology"/>
<dbReference type="EMBL" id="BJHY01000001">
    <property type="protein sequence ID" value="GDY76045.1"/>
    <property type="molecule type" value="Genomic_DNA"/>
</dbReference>
<accession>A0A4D4MX69</accession>
<dbReference type="AlphaFoldDB" id="A0A4D4MX69"/>
<dbReference type="InterPro" id="IPR014748">
    <property type="entry name" value="Enoyl-CoA_hydra_C"/>
</dbReference>
<dbReference type="Gene3D" id="1.10.12.10">
    <property type="entry name" value="Lyase 2-enoyl-coa Hydratase, Chain A, domain 2"/>
    <property type="match status" value="1"/>
</dbReference>
<evidence type="ECO:0000313" key="4">
    <source>
        <dbReference type="Proteomes" id="UP000299211"/>
    </source>
</evidence>
<dbReference type="InterPro" id="IPR001753">
    <property type="entry name" value="Enoyl-CoA_hydra/iso"/>
</dbReference>
<dbReference type="SUPFAM" id="SSF52096">
    <property type="entry name" value="ClpP/crotonase"/>
    <property type="match status" value="1"/>
</dbReference>
<keyword evidence="3" id="KW-0413">Isomerase</keyword>
<evidence type="ECO:0000256" key="2">
    <source>
        <dbReference type="SAM" id="MobiDB-lite"/>
    </source>
</evidence>
<dbReference type="InterPro" id="IPR029045">
    <property type="entry name" value="ClpP/crotonase-like_dom_sf"/>
</dbReference>
<evidence type="ECO:0000313" key="3">
    <source>
        <dbReference type="EMBL" id="GDY76045.1"/>
    </source>
</evidence>
<sequence>MTAQKPDQMMAQKMERPHDSLPEESVDSVDPVDPVDSLVLHATDNHVSRITLNRPDALNAITPDQRERLIRLLGDASADPAVRAVVITGTGRGFCAGADLRGGPPAGERTAGDVARVIRSGAQRLICAVLDCEKPVIAAVNGTAAGIGAHLAFACDLVLAADSARFIEVFVRRGLVPDGGGAYLLPRLIGPQRAKELMFFGDALTAADAGRLGLVNRVVPADDLEKTAREWSARLAAGPTRALALTKQLVNASLDTDRGSAFAAEAAAQEINMTTADAAEGVTSFVERRSPRFEGR</sequence>
<gene>
    <name evidence="3" type="primary">paaG_3</name>
    <name evidence="3" type="ORF">SAV31267_055300</name>
</gene>
<protein>
    <submittedName>
        <fullName evidence="3">2-(1,2-epoxy-1,2-dihydrophenyl)acetyl-CoA isomerase</fullName>
    </submittedName>
</protein>
<dbReference type="PANTHER" id="PTHR43459:SF1">
    <property type="entry name" value="EG:BACN32G11.4 PROTEIN"/>
    <property type="match status" value="1"/>
</dbReference>
<dbReference type="CDD" id="cd06558">
    <property type="entry name" value="crotonase-like"/>
    <property type="match status" value="1"/>
</dbReference>
<feature type="region of interest" description="Disordered" evidence="2">
    <location>
        <begin position="1"/>
        <end position="30"/>
    </location>
</feature>
<dbReference type="Gene3D" id="3.90.226.10">
    <property type="entry name" value="2-enoyl-CoA Hydratase, Chain A, domain 1"/>
    <property type="match status" value="1"/>
</dbReference>
<evidence type="ECO:0000256" key="1">
    <source>
        <dbReference type="ARBA" id="ARBA00005254"/>
    </source>
</evidence>
<name>A0A4D4MX69_STRAX</name>
<dbReference type="GO" id="GO:0016853">
    <property type="term" value="F:isomerase activity"/>
    <property type="evidence" value="ECO:0007669"/>
    <property type="project" value="UniProtKB-KW"/>
</dbReference>
<comment type="caution">
    <text evidence="3">The sequence shown here is derived from an EMBL/GenBank/DDBJ whole genome shotgun (WGS) entry which is preliminary data.</text>
</comment>
<dbReference type="PANTHER" id="PTHR43459">
    <property type="entry name" value="ENOYL-COA HYDRATASE"/>
    <property type="match status" value="1"/>
</dbReference>
<dbReference type="STRING" id="33903.AQJ43_05210"/>
<comment type="similarity">
    <text evidence="1">Belongs to the enoyl-CoA hydratase/isomerase family.</text>
</comment>
<organism evidence="3 4">
    <name type="scientific">Streptomyces avermitilis</name>
    <dbReference type="NCBI Taxonomy" id="33903"/>
    <lineage>
        <taxon>Bacteria</taxon>
        <taxon>Bacillati</taxon>
        <taxon>Actinomycetota</taxon>
        <taxon>Actinomycetes</taxon>
        <taxon>Kitasatosporales</taxon>
        <taxon>Streptomycetaceae</taxon>
        <taxon>Streptomyces</taxon>
    </lineage>
</organism>